<reference evidence="1 2" key="1">
    <citation type="submission" date="2012-08" db="EMBL/GenBank/DDBJ databases">
        <title>The genome of cave-isolated P. fluorescens strain R124 demonstrates phenotypic adaptation to the mineral environment.</title>
        <authorList>
            <person name="Barton M.D."/>
            <person name="Petronio M."/>
            <person name="Giarrizzo J.G."/>
            <person name="Bowling B.V."/>
            <person name="Barton H.A."/>
        </authorList>
    </citation>
    <scope>NUCLEOTIDE SEQUENCE [LARGE SCALE GENOMIC DNA]</scope>
    <source>
        <strain evidence="1 2">R124</strain>
    </source>
</reference>
<gene>
    <name evidence="1" type="ORF">I1A_003017</name>
</gene>
<organism evidence="1 2">
    <name type="scientific">Pseudomonas fluorescens R124</name>
    <dbReference type="NCBI Taxonomy" id="743713"/>
    <lineage>
        <taxon>Bacteria</taxon>
        <taxon>Pseudomonadati</taxon>
        <taxon>Pseudomonadota</taxon>
        <taxon>Gammaproteobacteria</taxon>
        <taxon>Pseudomonadales</taxon>
        <taxon>Pseudomonadaceae</taxon>
        <taxon>Pseudomonas</taxon>
    </lineage>
</organism>
<dbReference type="RefSeq" id="WP_003225647.1">
    <property type="nucleotide sequence ID" value="NZ_CM001561.1"/>
</dbReference>
<name>A0A7U9CU46_PSEFL</name>
<evidence type="ECO:0000313" key="1">
    <source>
        <dbReference type="EMBL" id="EJZ58686.1"/>
    </source>
</evidence>
<evidence type="ECO:0000313" key="2">
    <source>
        <dbReference type="Proteomes" id="UP000006045"/>
    </source>
</evidence>
<proteinExistence type="predicted"/>
<protein>
    <submittedName>
        <fullName evidence="1">Uncharacterized protein</fullName>
    </submittedName>
</protein>
<dbReference type="AlphaFoldDB" id="A0A7U9CU46"/>
<sequence length="261" mass="29003">MPISLEYYDHPTLCCGQVWTITDENLLAEQIARVALGQSRHVQKIIAGTNVGTPTSRANAAQGAIGLLTVPSGEEPWHRDGWIFQVISWIAAQKADPGALIRPPQMIHALKGFDGLRLELSDGEVIAATIFEDKATDDARKTVRELVWPEFKLLEQGDRENVLVAEIVALLETNRDVDPDLAIENIIWKNVRHYRVSITVGKFHSTSAGRIKVFKGYDEIIDGSVTKRSGEILYVEHLRPWMSSLAEKAIAHIKVMVAAHV</sequence>
<dbReference type="EMBL" id="CM001561">
    <property type="protein sequence ID" value="EJZ58686.1"/>
    <property type="molecule type" value="Genomic_DNA"/>
</dbReference>
<dbReference type="Proteomes" id="UP000006045">
    <property type="component" value="Chromosome"/>
</dbReference>
<accession>A0A7U9CU46</accession>
<dbReference type="OrthoDB" id="5117958at2"/>